<feature type="compositionally biased region" description="Polar residues" evidence="1">
    <location>
        <begin position="1290"/>
        <end position="1307"/>
    </location>
</feature>
<feature type="compositionally biased region" description="Basic and acidic residues" evidence="1">
    <location>
        <begin position="582"/>
        <end position="592"/>
    </location>
</feature>
<feature type="region of interest" description="Disordered" evidence="1">
    <location>
        <begin position="995"/>
        <end position="1030"/>
    </location>
</feature>
<evidence type="ECO:0000313" key="2">
    <source>
        <dbReference type="EMBL" id="THY20093.1"/>
    </source>
</evidence>
<sequence length="1519" mass="166487">MALLRRQQSLDGRTSRASITSAQSKALGPQVSQASGDILNAAAPGVLSMLKTSTDVGDVGEFSHNTGRLPAALRPTHQRRNNPSRLSNSSNQSTYTYNTNHSRVPSHGSRKASNAQTSQGWDAVSAISSGTGNGMGVRHGSMVSLQTLAAMPPYDNRGPAMPCGPPRSSPYGAPVPYSQDGRSYSLTQSHHAPSLRPAKSVTSMKSQGDGPFQPPRPPFAYPARLKRPGFRTPSPALSDYTGGGHQGPHGQPQPFEYDQSSNYYAPNDPAHYPHLTQPQESYQGPSSGRNYGPGPESGPPPPGRSMHRPNMPTYNSDYPYGLSGPRHQNQPQPMVYHPTQQSFQDPYYAHYGAPVQPVPSLGYGSKSRVGTPQMESMPSSSGQGSSSPPSSNPPTPRDTTAVHATVDPALVHPALSELPEEHSEYKSVQSYLRYTEQSTMYELDASQPAAIELEASTPTVTRTGLVQRIRNLLEDRAASQEHLPPIQGPPQQDVCKLVVPQPFQDDRQEAFELSTSKRSSVHEPIELDVPARITRQLIQANTAPSSSSEHNTTTSLAPDETVKANGDQGVEDIVSKPSTDSPLKDPGGDKTGHGLFFNYSDNQTLTSPELPPAHGAGFGVQIILSEPLASPDSVIQPAIKVEDKTKEFSEFQSGGVSPLRPDERVIRDSIVSPMTTQTMHLTMVQEQVKNPGLYSKPADDPQPDRSSRQTFDTTEMTSELSLPTEPFQTSEASPSSNHVTDVAIKFSIPRSSDHGRAQLVNLSNLSDTPIRSSAEIKKARSADDNSLQGTSLSSIEKVAPLRIRRMESFLPMATGTEGADLSSFIRRSFPRKRSMWTTTQLDPNRSSTESTTDLGTVTFKGRPGYLPDLNEDSKEDISSRNTKSSYTGLRLSNTPSLQLKPVREGVRRSEDAPQPSYLAPRPPRMSLSELREIPSLNFSRMDLFDKLNEELETHISRSSKSLAGVRGERKSGTRRSSLLHPASTDQIRERYTSFFTNPEDSELLRDSTTEDLDTNTGQGETQTTHEKNQNDVDIVSTKSFARSVRPISTQQMLGMTSEVNRLPVSSVAALSERLSTLLPSIKHLHIECAPGDQTAMNDAIDRIHHLGRPESEGAPLLRSSTGLHQLAAIADNIATHGTHDSALLEVQKSSRLMKELPPLPEDSERFSLSDSGLDRNTTLITEAVTSASELETPKPALLRGKSLNVIDRKDEDLHPGFASRHSLVLSAQNLRPWNLDENYPWCGHSPGINIDFPTPVLRRHSSPPKLVQRQSRGSNKSKSETEDTLDPDSTLPSSPMVSNSETVTPTVLTIHDRKSSKKSLIGSLSRRIGLNARAQSGSIAREGVLAERASPGDRYPYTSLQSPHTLNIEEVRSFFSDSTEEDQGEERRGSFRKQITSFRGKSSRVPNAHGSAPYSQSLDIHRGRSMDQYGRPSHVHTTGSLFDDRFTEPVTPQNYDGMVGMGRVEFRVKRVAERLRHIWLKGGEIIRSLSQRSGPTKRQNREREIEVDNWLADSLYSRD</sequence>
<feature type="region of interest" description="Disordered" evidence="1">
    <location>
        <begin position="61"/>
        <end position="117"/>
    </location>
</feature>
<feature type="region of interest" description="Disordered" evidence="1">
    <location>
        <begin position="359"/>
        <end position="400"/>
    </location>
</feature>
<feature type="region of interest" description="Disordered" evidence="1">
    <location>
        <begin position="1"/>
        <end position="30"/>
    </location>
</feature>
<feature type="compositionally biased region" description="Basic and acidic residues" evidence="1">
    <location>
        <begin position="697"/>
        <end position="707"/>
    </location>
</feature>
<organism evidence="2 3">
    <name type="scientific">Aureobasidium pullulans</name>
    <name type="common">Black yeast</name>
    <name type="synonym">Pullularia pullulans</name>
    <dbReference type="NCBI Taxonomy" id="5580"/>
    <lineage>
        <taxon>Eukaryota</taxon>
        <taxon>Fungi</taxon>
        <taxon>Dikarya</taxon>
        <taxon>Ascomycota</taxon>
        <taxon>Pezizomycotina</taxon>
        <taxon>Dothideomycetes</taxon>
        <taxon>Dothideomycetidae</taxon>
        <taxon>Dothideales</taxon>
        <taxon>Saccotheciaceae</taxon>
        <taxon>Aureobasidium</taxon>
    </lineage>
</organism>
<gene>
    <name evidence="2" type="ORF">D6D01_06895</name>
</gene>
<feature type="region of interest" description="Disordered" evidence="1">
    <location>
        <begin position="691"/>
        <end position="738"/>
    </location>
</feature>
<feature type="region of interest" description="Disordered" evidence="1">
    <location>
        <begin position="957"/>
        <end position="983"/>
    </location>
</feature>
<protein>
    <submittedName>
        <fullName evidence="2">Uncharacterized protein</fullName>
    </submittedName>
</protein>
<evidence type="ECO:0000313" key="3">
    <source>
        <dbReference type="Proteomes" id="UP000306584"/>
    </source>
</evidence>
<feature type="compositionally biased region" description="Polar residues" evidence="1">
    <location>
        <begin position="708"/>
        <end position="738"/>
    </location>
</feature>
<feature type="compositionally biased region" description="Polar residues" evidence="1">
    <location>
        <begin position="835"/>
        <end position="855"/>
    </location>
</feature>
<feature type="region of interest" description="Disordered" evidence="1">
    <location>
        <begin position="835"/>
        <end position="926"/>
    </location>
</feature>
<feature type="compositionally biased region" description="Polar residues" evidence="1">
    <location>
        <begin position="180"/>
        <end position="191"/>
    </location>
</feature>
<feature type="compositionally biased region" description="Polar residues" evidence="1">
    <location>
        <begin position="879"/>
        <end position="897"/>
    </location>
</feature>
<reference evidence="2 3" key="1">
    <citation type="submission" date="2018-10" db="EMBL/GenBank/DDBJ databases">
        <title>Fifty Aureobasidium pullulans genomes reveal a recombining polyextremotolerant generalist.</title>
        <authorList>
            <person name="Gostincar C."/>
            <person name="Turk M."/>
            <person name="Zajc J."/>
            <person name="Gunde-Cimerman N."/>
        </authorList>
    </citation>
    <scope>NUCLEOTIDE SEQUENCE [LARGE SCALE GENOMIC DNA]</scope>
    <source>
        <strain evidence="2 3">EXF-6604</strain>
    </source>
</reference>
<feature type="region of interest" description="Disordered" evidence="1">
    <location>
        <begin position="1375"/>
        <end position="1445"/>
    </location>
</feature>
<dbReference type="EMBL" id="QZBD01000310">
    <property type="protein sequence ID" value="THY20093.1"/>
    <property type="molecule type" value="Genomic_DNA"/>
</dbReference>
<feature type="compositionally biased region" description="Basic and acidic residues" evidence="1">
    <location>
        <begin position="901"/>
        <end position="911"/>
    </location>
</feature>
<evidence type="ECO:0000256" key="1">
    <source>
        <dbReference type="SAM" id="MobiDB-lite"/>
    </source>
</evidence>
<dbReference type="Proteomes" id="UP000306584">
    <property type="component" value="Unassembled WGS sequence"/>
</dbReference>
<comment type="caution">
    <text evidence="2">The sequence shown here is derived from an EMBL/GenBank/DDBJ whole genome shotgun (WGS) entry which is preliminary data.</text>
</comment>
<feature type="region of interest" description="Disordered" evidence="1">
    <location>
        <begin position="1253"/>
        <end position="1316"/>
    </location>
</feature>
<proteinExistence type="predicted"/>
<feature type="compositionally biased region" description="Low complexity" evidence="1">
    <location>
        <begin position="372"/>
        <end position="389"/>
    </location>
</feature>
<feature type="compositionally biased region" description="Polar residues" evidence="1">
    <location>
        <begin position="326"/>
        <end position="338"/>
    </location>
</feature>
<feature type="region of interest" description="Disordered" evidence="1">
    <location>
        <begin position="540"/>
        <end position="596"/>
    </location>
</feature>
<feature type="region of interest" description="Disordered" evidence="1">
    <location>
        <begin position="156"/>
        <end position="338"/>
    </location>
</feature>
<feature type="compositionally biased region" description="Polar residues" evidence="1">
    <location>
        <begin position="276"/>
        <end position="289"/>
    </location>
</feature>
<feature type="compositionally biased region" description="Polar residues" evidence="1">
    <location>
        <begin position="540"/>
        <end position="556"/>
    </location>
</feature>
<name>A0A4V4JU38_AURPU</name>
<feature type="compositionally biased region" description="Low complexity" evidence="1">
    <location>
        <begin position="83"/>
        <end position="100"/>
    </location>
</feature>
<accession>A0A4V4JU38</accession>